<dbReference type="InterPro" id="IPR050587">
    <property type="entry name" value="GNT1/Glycosyltrans_8"/>
</dbReference>
<keyword evidence="1" id="KW-0808">Transferase</keyword>
<sequence>MTPATPQPGGLRPSSPPAARHAFVTLVTNAEYVLGARALLRSIRLTRTPADIVVLYTGGVDAAALEPLTQFDCRLVETELLPLSDDFNARHARRNVHEKVPFTKGRKPEFHSPLDNFCKLRLWQLVEYERCVFIDADAIVLRNIDKLFRYPEFSAAPNVYESLGDFHRLNSGVFVAEPSVETFDRMLAVLDAPGAFWPRTDQTFLQSYFPDWHGLPVTMNMLQYVWFNLPALWDWRSIGVLHYQYEKPWEADHPRADALRPLIELWHAYLTGENIPDLHTLDNPPQPGALTP</sequence>
<dbReference type="PANTHER" id="PTHR11183">
    <property type="entry name" value="GLYCOGENIN SUBFAMILY MEMBER"/>
    <property type="match status" value="1"/>
</dbReference>
<evidence type="ECO:0000313" key="2">
    <source>
        <dbReference type="Proteomes" id="UP000439983"/>
    </source>
</evidence>
<name>A0A6N7L903_SINTE</name>
<dbReference type="Gene3D" id="3.90.550.10">
    <property type="entry name" value="Spore Coat Polysaccharide Biosynthesis Protein SpsA, Chain A"/>
    <property type="match status" value="1"/>
</dbReference>
<evidence type="ECO:0000313" key="1">
    <source>
        <dbReference type="EMBL" id="MQX13425.1"/>
    </source>
</evidence>
<dbReference type="Pfam" id="PF01501">
    <property type="entry name" value="Glyco_transf_8"/>
    <property type="match status" value="1"/>
</dbReference>
<dbReference type="GO" id="GO:0016757">
    <property type="term" value="F:glycosyltransferase activity"/>
    <property type="evidence" value="ECO:0007669"/>
    <property type="project" value="InterPro"/>
</dbReference>
<gene>
    <name evidence="1" type="ORF">GHK62_01240</name>
</gene>
<dbReference type="CDD" id="cd02537">
    <property type="entry name" value="GT8_Glycogenin"/>
    <property type="match status" value="1"/>
</dbReference>
<dbReference type="EMBL" id="WITC01000008">
    <property type="protein sequence ID" value="MQX13425.1"/>
    <property type="molecule type" value="Genomic_DNA"/>
</dbReference>
<dbReference type="Proteomes" id="UP000439983">
    <property type="component" value="Unassembled WGS sequence"/>
</dbReference>
<dbReference type="InterPro" id="IPR029044">
    <property type="entry name" value="Nucleotide-diphossugar_trans"/>
</dbReference>
<keyword evidence="2" id="KW-1185">Reference proteome</keyword>
<protein>
    <submittedName>
        <fullName evidence="1">Glycosyl transferase</fullName>
    </submittedName>
</protein>
<reference evidence="1 2" key="1">
    <citation type="journal article" date="2013" name="Genome Biol.">
        <title>Comparative genomics of the core and accessory genomes of 48 Sinorhizobium strains comprising five genospecies.</title>
        <authorList>
            <person name="Sugawara M."/>
            <person name="Epstein B."/>
            <person name="Badgley B.D."/>
            <person name="Unno T."/>
            <person name="Xu L."/>
            <person name="Reese J."/>
            <person name="Gyaneshwar P."/>
            <person name="Denny R."/>
            <person name="Mudge J."/>
            <person name="Bharti A.K."/>
            <person name="Farmer A.D."/>
            <person name="May G.D."/>
            <person name="Woodward J.E."/>
            <person name="Medigue C."/>
            <person name="Vallenet D."/>
            <person name="Lajus A."/>
            <person name="Rouy Z."/>
            <person name="Martinez-Vaz B."/>
            <person name="Tiffin P."/>
            <person name="Young N.D."/>
            <person name="Sadowsky M.J."/>
        </authorList>
    </citation>
    <scope>NUCLEOTIDE SEQUENCE [LARGE SCALE GENOMIC DNA]</scope>
    <source>
        <strain evidence="1 2">USDA4894</strain>
    </source>
</reference>
<comment type="caution">
    <text evidence="1">The sequence shown here is derived from an EMBL/GenBank/DDBJ whole genome shotgun (WGS) entry which is preliminary data.</text>
</comment>
<accession>A0A6N7L903</accession>
<organism evidence="1 2">
    <name type="scientific">Sinorhizobium terangae</name>
    <dbReference type="NCBI Taxonomy" id="110322"/>
    <lineage>
        <taxon>Bacteria</taxon>
        <taxon>Pseudomonadati</taxon>
        <taxon>Pseudomonadota</taxon>
        <taxon>Alphaproteobacteria</taxon>
        <taxon>Hyphomicrobiales</taxon>
        <taxon>Rhizobiaceae</taxon>
        <taxon>Sinorhizobium/Ensifer group</taxon>
        <taxon>Sinorhizobium</taxon>
    </lineage>
</organism>
<dbReference type="RefSeq" id="WP_153436548.1">
    <property type="nucleotide sequence ID" value="NZ_CP121659.1"/>
</dbReference>
<dbReference type="AlphaFoldDB" id="A0A6N7L903"/>
<proteinExistence type="predicted"/>
<dbReference type="InterPro" id="IPR002495">
    <property type="entry name" value="Glyco_trans_8"/>
</dbReference>
<dbReference type="OrthoDB" id="8278609at2"/>
<dbReference type="SUPFAM" id="SSF53448">
    <property type="entry name" value="Nucleotide-diphospho-sugar transferases"/>
    <property type="match status" value="1"/>
</dbReference>